<evidence type="ECO:0000313" key="2">
    <source>
        <dbReference type="Proteomes" id="UP000255469"/>
    </source>
</evidence>
<dbReference type="RefSeq" id="WP_025067914.1">
    <property type="nucleotide sequence ID" value="NZ_UGTM01000002.1"/>
</dbReference>
<dbReference type="InterPro" id="IPR011055">
    <property type="entry name" value="Dup_hybrid_motif"/>
</dbReference>
<gene>
    <name evidence="1" type="ORF">NCTC13067_02173</name>
</gene>
<dbReference type="Proteomes" id="UP000255469">
    <property type="component" value="Unassembled WGS sequence"/>
</dbReference>
<organism evidence="1 2">
    <name type="scientific">Prevotella denticola</name>
    <dbReference type="NCBI Taxonomy" id="28129"/>
    <lineage>
        <taxon>Bacteria</taxon>
        <taxon>Pseudomonadati</taxon>
        <taxon>Bacteroidota</taxon>
        <taxon>Bacteroidia</taxon>
        <taxon>Bacteroidales</taxon>
        <taxon>Prevotellaceae</taxon>
        <taxon>Prevotella</taxon>
    </lineage>
</organism>
<accession>A0A379ED27</accession>
<dbReference type="SUPFAM" id="SSF51261">
    <property type="entry name" value="Duplicated hybrid motif"/>
    <property type="match status" value="1"/>
</dbReference>
<dbReference type="AlphaFoldDB" id="A0A379ED27"/>
<evidence type="ECO:0000313" key="1">
    <source>
        <dbReference type="EMBL" id="SUB94304.1"/>
    </source>
</evidence>
<proteinExistence type="predicted"/>
<dbReference type="GO" id="GO:0004222">
    <property type="term" value="F:metalloendopeptidase activity"/>
    <property type="evidence" value="ECO:0007669"/>
    <property type="project" value="TreeGrafter"/>
</dbReference>
<dbReference type="CDD" id="cd12797">
    <property type="entry name" value="M23_peptidase"/>
    <property type="match status" value="1"/>
</dbReference>
<name>A0A379ED27_9BACT</name>
<sequence length="545" mass="61403">MNLLLNLLLSVLPFGSPVHVPVQLAGNFGEPRPNHFHGGIDVKTDREVNLGVYSIADGYISGAVIEKYGEGHALMVTHPNGYTSYYFHLNRFAPQIEAAVRKWQYVHRQYACDIKFRPGEFPVAKGQFIALSGNTGSSQGPHIHLEMHRTKNDNLCDPLNFLKGIVKDRTAPAVYAFKSYPQPGEGVFQHSSSSRIFTFDKGHFQAWGKVGFGVRANDHMDSVYNNYGVRYIRLYCDGRLVFSSDVNNIPISCHRMVNSWGDYEHFLSTKIWFMKSYIEPGNTLPILRAGADRGIINFNRQRDYHLRYVISDVFGNQTVKEFVVRGEPEAIPKPVGPEEATPLCYAKDNRYEADGVRLDIPKGLLAKNSWLQPRRINAASSFSMGYSFSKASFPLFHYARISIKPAGVVRNPKKLYIAMRTGIGAAAPASFCGGEYADGWVTGRLRELSNVYYIASDETSPTITRMNLNPHHLFFKITDTGSGLKGYEAYVDGKFILLAFGKNKEVFFCDLTDTPVRPTGKERTLKVIAVDNRDNRHEYMTKIKY</sequence>
<dbReference type="PANTHER" id="PTHR21666">
    <property type="entry name" value="PEPTIDASE-RELATED"/>
    <property type="match status" value="1"/>
</dbReference>
<protein>
    <submittedName>
        <fullName evidence="1">Putative peptidase</fullName>
    </submittedName>
</protein>
<dbReference type="PANTHER" id="PTHR21666:SF285">
    <property type="entry name" value="M23 FAMILY METALLOPEPTIDASE"/>
    <property type="match status" value="1"/>
</dbReference>
<reference evidence="1 2" key="1">
    <citation type="submission" date="2018-06" db="EMBL/GenBank/DDBJ databases">
        <authorList>
            <consortium name="Pathogen Informatics"/>
            <person name="Doyle S."/>
        </authorList>
    </citation>
    <scope>NUCLEOTIDE SEQUENCE [LARGE SCALE GENOMIC DNA]</scope>
    <source>
        <strain evidence="1 2">NCTC13067</strain>
    </source>
</reference>
<dbReference type="Gene3D" id="2.70.70.10">
    <property type="entry name" value="Glucose Permease (Domain IIA)"/>
    <property type="match status" value="1"/>
</dbReference>
<dbReference type="InterPro" id="IPR050570">
    <property type="entry name" value="Cell_wall_metabolism_enzyme"/>
</dbReference>
<dbReference type="EMBL" id="UGTM01000002">
    <property type="protein sequence ID" value="SUB94304.1"/>
    <property type="molecule type" value="Genomic_DNA"/>
</dbReference>